<dbReference type="RefSeq" id="WP_359883786.1">
    <property type="nucleotide sequence ID" value="NZ_JBEYHT010000067.1"/>
</dbReference>
<name>A0A161J6V4_STRLU</name>
<feature type="chain" id="PRO_5007824111" evidence="1">
    <location>
        <begin position="29"/>
        <end position="174"/>
    </location>
</feature>
<dbReference type="KEGG" id="slau:SLA_0001"/>
<keyword evidence="2" id="KW-0378">Hydrolase</keyword>
<dbReference type="EMBL" id="AP017424">
    <property type="protein sequence ID" value="BAU80956.1"/>
    <property type="molecule type" value="Genomic_DNA"/>
</dbReference>
<feature type="signal peptide" evidence="1">
    <location>
        <begin position="1"/>
        <end position="28"/>
    </location>
</feature>
<gene>
    <name evidence="2" type="ORF">SLA_0001</name>
</gene>
<proteinExistence type="predicted"/>
<reference evidence="2 3" key="1">
    <citation type="journal article" date="2016" name="Genome Announc.">
        <title>Complete Genome Sequence of Thiostrepton-Producing Streptomyces laurentii ATCC 31255.</title>
        <authorList>
            <person name="Doi K."/>
            <person name="Fujino Y."/>
            <person name="Nagayoshi Y."/>
            <person name="Ohshima T."/>
            <person name="Ogata S."/>
        </authorList>
    </citation>
    <scope>NUCLEOTIDE SEQUENCE [LARGE SCALE GENOMIC DNA]</scope>
    <source>
        <strain evidence="2 3">ATCC 31255</strain>
    </source>
</reference>
<evidence type="ECO:0000256" key="1">
    <source>
        <dbReference type="SAM" id="SignalP"/>
    </source>
</evidence>
<evidence type="ECO:0000313" key="3">
    <source>
        <dbReference type="Proteomes" id="UP000217676"/>
    </source>
</evidence>
<sequence length="174" mass="19113">MLKRAMRVGTTVVLATAATLTLGGPAEAGTGQEICYQAHVQDRGWLPWVCNGAWAGTRGEGKNLEALRVTTNYGEICLRAHRSRYGWDSTEQCAKPGKTVQIGTEGMNVPIEAIEYVERPGGSGGYVFSTAHLRDKGDVPHYRTSTYHTGWNYYARLGTTGEARPMEAVRFNWS</sequence>
<organism evidence="2 3">
    <name type="scientific">Streptomyces laurentii</name>
    <dbReference type="NCBI Taxonomy" id="39478"/>
    <lineage>
        <taxon>Bacteria</taxon>
        <taxon>Bacillati</taxon>
        <taxon>Actinomycetota</taxon>
        <taxon>Actinomycetes</taxon>
        <taxon>Kitasatosporales</taxon>
        <taxon>Streptomycetaceae</taxon>
        <taxon>Streptomyces</taxon>
    </lineage>
</organism>
<dbReference type="AlphaFoldDB" id="A0A161J6V4"/>
<accession>A0A161J6V4</accession>
<dbReference type="GO" id="GO:0016787">
    <property type="term" value="F:hydrolase activity"/>
    <property type="evidence" value="ECO:0007669"/>
    <property type="project" value="UniProtKB-KW"/>
</dbReference>
<dbReference type="Proteomes" id="UP000217676">
    <property type="component" value="Chromosome"/>
</dbReference>
<dbReference type="Pfam" id="PF07538">
    <property type="entry name" value="ChW"/>
    <property type="match status" value="1"/>
</dbReference>
<keyword evidence="3" id="KW-1185">Reference proteome</keyword>
<keyword evidence="1" id="KW-0732">Signal</keyword>
<dbReference type="SMART" id="SM00728">
    <property type="entry name" value="ChW"/>
    <property type="match status" value="1"/>
</dbReference>
<dbReference type="InterPro" id="IPR006637">
    <property type="entry name" value="ChW"/>
</dbReference>
<evidence type="ECO:0000313" key="2">
    <source>
        <dbReference type="EMBL" id="BAU80956.1"/>
    </source>
</evidence>
<protein>
    <submittedName>
        <fullName evidence="2">Glycosyl hydrolase family 25</fullName>
    </submittedName>
</protein>